<gene>
    <name evidence="1" type="ORF">AMTR_s00070p00146630</name>
</gene>
<organism evidence="1 2">
    <name type="scientific">Amborella trichopoda</name>
    <dbReference type="NCBI Taxonomy" id="13333"/>
    <lineage>
        <taxon>Eukaryota</taxon>
        <taxon>Viridiplantae</taxon>
        <taxon>Streptophyta</taxon>
        <taxon>Embryophyta</taxon>
        <taxon>Tracheophyta</taxon>
        <taxon>Spermatophyta</taxon>
        <taxon>Magnoliopsida</taxon>
        <taxon>Amborellales</taxon>
        <taxon>Amborellaceae</taxon>
        <taxon>Amborella</taxon>
    </lineage>
</organism>
<sequence length="65" mass="7320">MVEVLGTRGVDIVRTFNSWGVSEMTRANEVSITRKTNCRLRVEVLGTRGVDVTRTYNSRDVSEMA</sequence>
<proteinExistence type="predicted"/>
<evidence type="ECO:0000313" key="2">
    <source>
        <dbReference type="Proteomes" id="UP000017836"/>
    </source>
</evidence>
<accession>U5DEK4</accession>
<name>U5DEK4_AMBTC</name>
<evidence type="ECO:0000313" key="1">
    <source>
        <dbReference type="EMBL" id="ERN20640.1"/>
    </source>
</evidence>
<dbReference type="EMBL" id="KI392058">
    <property type="protein sequence ID" value="ERN20640.1"/>
    <property type="molecule type" value="Genomic_DNA"/>
</dbReference>
<dbReference type="AlphaFoldDB" id="U5DEK4"/>
<keyword evidence="2" id="KW-1185">Reference proteome</keyword>
<reference evidence="2" key="1">
    <citation type="journal article" date="2013" name="Science">
        <title>The Amborella genome and the evolution of flowering plants.</title>
        <authorList>
            <consortium name="Amborella Genome Project"/>
        </authorList>
    </citation>
    <scope>NUCLEOTIDE SEQUENCE [LARGE SCALE GENOMIC DNA]</scope>
</reference>
<dbReference type="HOGENOM" id="CLU_2852664_0_0_1"/>
<dbReference type="Gramene" id="ERN20640">
    <property type="protein sequence ID" value="ERN20640"/>
    <property type="gene ID" value="AMTR_s00070p00146630"/>
</dbReference>
<protein>
    <submittedName>
        <fullName evidence="1">Uncharacterized protein</fullName>
    </submittedName>
</protein>
<dbReference type="Proteomes" id="UP000017836">
    <property type="component" value="Unassembled WGS sequence"/>
</dbReference>